<reference evidence="2" key="1">
    <citation type="submission" date="2019-10" db="EMBL/GenBank/DDBJ databases">
        <title>Metagenomic sequencing of thiosulfate-disproportionating enrichment culture.</title>
        <authorList>
            <person name="Umezawa K."/>
            <person name="Kojima H."/>
            <person name="Fukui M."/>
        </authorList>
    </citation>
    <scope>NUCLEOTIDE SEQUENCE</scope>
    <source>
        <strain evidence="2">45J</strain>
    </source>
</reference>
<dbReference type="InterPro" id="IPR007809">
    <property type="entry name" value="FlgN-like"/>
</dbReference>
<name>A0A5J4L490_9ZZZZ</name>
<gene>
    <name evidence="2" type="ORF">A45J_2256</name>
</gene>
<protein>
    <recommendedName>
        <fullName evidence="3">Flagellar protein FlgN</fullName>
    </recommendedName>
</protein>
<dbReference type="Pfam" id="PF05130">
    <property type="entry name" value="FlgN"/>
    <property type="match status" value="1"/>
</dbReference>
<accession>A0A5J4L490</accession>
<dbReference type="GO" id="GO:0044780">
    <property type="term" value="P:bacterial-type flagellum assembly"/>
    <property type="evidence" value="ECO:0007669"/>
    <property type="project" value="InterPro"/>
</dbReference>
<dbReference type="EMBL" id="BLAB01000001">
    <property type="protein sequence ID" value="GER94493.1"/>
    <property type="molecule type" value="Genomic_DNA"/>
</dbReference>
<evidence type="ECO:0000256" key="1">
    <source>
        <dbReference type="ARBA" id="ARBA00022795"/>
    </source>
</evidence>
<comment type="caution">
    <text evidence="2">The sequence shown here is derived from an EMBL/GenBank/DDBJ whole genome shotgun (WGS) entry which is preliminary data.</text>
</comment>
<keyword evidence="1" id="KW-1005">Bacterial flagellum biogenesis</keyword>
<dbReference type="Gene3D" id="1.20.58.300">
    <property type="entry name" value="FlgN-like"/>
    <property type="match status" value="1"/>
</dbReference>
<dbReference type="SUPFAM" id="SSF140566">
    <property type="entry name" value="FlgN-like"/>
    <property type="match status" value="1"/>
</dbReference>
<sequence length="145" mass="16677">MTHLYEDLINVLEREFALCTQLVELLQKEKDIIVSLDPKALEQLLNDKEAITTQIKVCDEAREKILDNLGFKNKTITEVAGMAEGSFRERLSDIALRFTSIINSISELNKFNSILIEKSLYYIKTSYNFLNNFDVTPRQKISVEA</sequence>
<organism evidence="2">
    <name type="scientific">hot springs metagenome</name>
    <dbReference type="NCBI Taxonomy" id="433727"/>
    <lineage>
        <taxon>unclassified sequences</taxon>
        <taxon>metagenomes</taxon>
        <taxon>ecological metagenomes</taxon>
    </lineage>
</organism>
<evidence type="ECO:0000313" key="2">
    <source>
        <dbReference type="EMBL" id="GER94493.1"/>
    </source>
</evidence>
<evidence type="ECO:0008006" key="3">
    <source>
        <dbReference type="Google" id="ProtNLM"/>
    </source>
</evidence>
<proteinExistence type="predicted"/>
<dbReference type="InterPro" id="IPR036679">
    <property type="entry name" value="FlgN-like_sf"/>
</dbReference>
<dbReference type="AlphaFoldDB" id="A0A5J4L490"/>